<name>A0A1J1HPI7_9DIPT</name>
<evidence type="ECO:0000313" key="1">
    <source>
        <dbReference type="EMBL" id="CRK88390.1"/>
    </source>
</evidence>
<organism evidence="1 2">
    <name type="scientific">Clunio marinus</name>
    <dbReference type="NCBI Taxonomy" id="568069"/>
    <lineage>
        <taxon>Eukaryota</taxon>
        <taxon>Metazoa</taxon>
        <taxon>Ecdysozoa</taxon>
        <taxon>Arthropoda</taxon>
        <taxon>Hexapoda</taxon>
        <taxon>Insecta</taxon>
        <taxon>Pterygota</taxon>
        <taxon>Neoptera</taxon>
        <taxon>Endopterygota</taxon>
        <taxon>Diptera</taxon>
        <taxon>Nematocera</taxon>
        <taxon>Chironomoidea</taxon>
        <taxon>Chironomidae</taxon>
        <taxon>Clunio</taxon>
    </lineage>
</organism>
<sequence>MDVFSTKFWFKMKLRKVELKKSSIIPTVASFASRSYFTSAKLMLRELAELSSLELNGWMDDTTIQDTRYKRPNGSDLSAKLAYKLFNAFRKFFETS</sequence>
<proteinExistence type="predicted"/>
<evidence type="ECO:0000313" key="2">
    <source>
        <dbReference type="Proteomes" id="UP000183832"/>
    </source>
</evidence>
<protein>
    <submittedName>
        <fullName evidence="1">CLUMA_CG002167, isoform A</fullName>
    </submittedName>
</protein>
<gene>
    <name evidence="1" type="ORF">CLUMA_CG002167</name>
</gene>
<dbReference type="AlphaFoldDB" id="A0A1J1HPI7"/>
<reference evidence="1 2" key="1">
    <citation type="submission" date="2015-04" db="EMBL/GenBank/DDBJ databases">
        <authorList>
            <person name="Syromyatnikov M.Y."/>
            <person name="Popov V.N."/>
        </authorList>
    </citation>
    <scope>NUCLEOTIDE SEQUENCE [LARGE SCALE GENOMIC DNA]</scope>
</reference>
<accession>A0A1J1HPI7</accession>
<dbReference type="EMBL" id="CVRI01000006">
    <property type="protein sequence ID" value="CRK88390.1"/>
    <property type="molecule type" value="Genomic_DNA"/>
</dbReference>
<dbReference type="Proteomes" id="UP000183832">
    <property type="component" value="Unassembled WGS sequence"/>
</dbReference>
<keyword evidence="2" id="KW-1185">Reference proteome</keyword>